<keyword evidence="1" id="KW-0732">Signal</keyword>
<organism evidence="3 5">
    <name type="scientific">Billgrantia desiderata</name>
    <dbReference type="NCBI Taxonomy" id="52021"/>
    <lineage>
        <taxon>Bacteria</taxon>
        <taxon>Pseudomonadati</taxon>
        <taxon>Pseudomonadota</taxon>
        <taxon>Gammaproteobacteria</taxon>
        <taxon>Oceanospirillales</taxon>
        <taxon>Halomonadaceae</taxon>
        <taxon>Billgrantia</taxon>
    </lineage>
</organism>
<accession>A0AAW4YQH5</accession>
<evidence type="ECO:0000256" key="1">
    <source>
        <dbReference type="SAM" id="SignalP"/>
    </source>
</evidence>
<feature type="chain" id="PRO_5043565819" evidence="1">
    <location>
        <begin position="31"/>
        <end position="257"/>
    </location>
</feature>
<evidence type="ECO:0000313" key="4">
    <source>
        <dbReference type="Proteomes" id="UP001320154"/>
    </source>
</evidence>
<dbReference type="Proteomes" id="UP001320178">
    <property type="component" value="Unassembled WGS sequence"/>
</dbReference>
<proteinExistence type="predicted"/>
<reference evidence="3" key="1">
    <citation type="submission" date="2020-05" db="EMBL/GenBank/DDBJ databases">
        <authorList>
            <person name="Wang L."/>
            <person name="Shao Z."/>
        </authorList>
    </citation>
    <scope>NUCLEOTIDE SEQUENCE</scope>
    <source>
        <strain evidence="2">MCCC 1A05748</strain>
        <strain evidence="3">MCCC 1A05776</strain>
    </source>
</reference>
<feature type="signal peptide" evidence="1">
    <location>
        <begin position="1"/>
        <end position="30"/>
    </location>
</feature>
<evidence type="ECO:0000313" key="2">
    <source>
        <dbReference type="EMBL" id="MCE8047278.1"/>
    </source>
</evidence>
<gene>
    <name evidence="2" type="ORF">HOP60_11135</name>
    <name evidence="3" type="ORF">HOP61_04705</name>
</gene>
<dbReference type="InterPro" id="IPR007433">
    <property type="entry name" value="DUF481"/>
</dbReference>
<dbReference type="Pfam" id="PF04338">
    <property type="entry name" value="DUF481"/>
    <property type="match status" value="1"/>
</dbReference>
<keyword evidence="4" id="KW-1185">Reference proteome</keyword>
<dbReference type="EMBL" id="JABFTS010000001">
    <property type="protein sequence ID" value="MCE8050585.1"/>
    <property type="molecule type" value="Genomic_DNA"/>
</dbReference>
<dbReference type="RefSeq" id="WP_234238759.1">
    <property type="nucleotide sequence ID" value="NZ_JABFTQ010000006.1"/>
</dbReference>
<protein>
    <submittedName>
        <fullName evidence="3">DUF481 domain-containing protein</fullName>
    </submittedName>
</protein>
<comment type="caution">
    <text evidence="3">The sequence shown here is derived from an EMBL/GenBank/DDBJ whole genome shotgun (WGS) entry which is preliminary data.</text>
</comment>
<sequence>MPRFRPLRPWSAAGPALLLLLLLFPGLALAASVFYAPPPPEDDAPAFGGEAELGYTHLAGNTDSQTLIGKSRLTWLTGRLSHTLRGEVRNVTRDGTTSAEQYLLSLRERYDFNGPHYLFGFGRWERDRFSGYDHQLTAIGGYGRDVIDTQRHRLSLEAGPGYRHDRIRDEENDNLGLAYAALDYLWTLSPHSYVRQEMSVEAANENTTSRSVSSLTARLNSRLSMRLSHEVRHNSSPPETADANTDHTTSVTLLYTW</sequence>
<evidence type="ECO:0000313" key="3">
    <source>
        <dbReference type="EMBL" id="MCE8050585.1"/>
    </source>
</evidence>
<reference evidence="3 4" key="2">
    <citation type="journal article" date="2021" name="Front. Microbiol.">
        <title>Aerobic Denitrification and Heterotrophic Sulfur Oxidation in the Genus Halomonas Revealed by Six Novel Species Characterizations and Genome-Based Analysis.</title>
        <authorList>
            <person name="Wang L."/>
            <person name="Shao Z."/>
        </authorList>
    </citation>
    <scope>NUCLEOTIDE SEQUENCE</scope>
    <source>
        <strain evidence="2 4">MCCC 1A05748</strain>
        <strain evidence="3">MCCC 1A05776</strain>
    </source>
</reference>
<dbReference type="EMBL" id="JABFTQ010000006">
    <property type="protein sequence ID" value="MCE8047278.1"/>
    <property type="molecule type" value="Genomic_DNA"/>
</dbReference>
<dbReference type="Proteomes" id="UP001320154">
    <property type="component" value="Unassembled WGS sequence"/>
</dbReference>
<evidence type="ECO:0000313" key="5">
    <source>
        <dbReference type="Proteomes" id="UP001320178"/>
    </source>
</evidence>
<name>A0AAW4YQH5_9GAMM</name>
<dbReference type="AlphaFoldDB" id="A0AAW4YQH5"/>